<dbReference type="EMBL" id="SNRW01000577">
    <property type="protein sequence ID" value="KAA6400348.1"/>
    <property type="molecule type" value="Genomic_DNA"/>
</dbReference>
<keyword evidence="1" id="KW-0175">Coiled coil</keyword>
<dbReference type="PANTHER" id="PTHR10492">
    <property type="match status" value="1"/>
</dbReference>
<dbReference type="PANTHER" id="PTHR10492:SF57">
    <property type="entry name" value="ATP-DEPENDENT DNA HELICASE"/>
    <property type="match status" value="1"/>
</dbReference>
<comment type="caution">
    <text evidence="2">The sequence shown here is derived from an EMBL/GenBank/DDBJ whole genome shotgun (WGS) entry which is preliminary data.</text>
</comment>
<dbReference type="AlphaFoldDB" id="A0A5J4WZ05"/>
<protein>
    <submittedName>
        <fullName evidence="2">Uncharacterized protein</fullName>
    </submittedName>
</protein>
<evidence type="ECO:0000256" key="1">
    <source>
        <dbReference type="SAM" id="Coils"/>
    </source>
</evidence>
<dbReference type="Proteomes" id="UP000324800">
    <property type="component" value="Unassembled WGS sequence"/>
</dbReference>
<accession>A0A5J4WZ05</accession>
<sequence>MVNIPAICMSQDNMIRDIFGDEIKKNNQQANDIILCTMNSDSDGVNDCVLKQLEGDLIQLLSSDKATMKNGESLDKITRGVLKNLSPAALPSHNLNIKIEAPFMLLRNMNINDVLTDLIEDGVYYDLTLAQQKKQKKKKEIKDEWQLEIENALRQKTRKKKKSFRTRVFV</sequence>
<evidence type="ECO:0000313" key="3">
    <source>
        <dbReference type="Proteomes" id="UP000324800"/>
    </source>
</evidence>
<dbReference type="OrthoDB" id="6622900at2759"/>
<evidence type="ECO:0000313" key="2">
    <source>
        <dbReference type="EMBL" id="KAA6400348.1"/>
    </source>
</evidence>
<feature type="coiled-coil region" evidence="1">
    <location>
        <begin position="135"/>
        <end position="162"/>
    </location>
</feature>
<gene>
    <name evidence="2" type="ORF">EZS28_004128</name>
</gene>
<name>A0A5J4WZ05_9EUKA</name>
<organism evidence="2 3">
    <name type="scientific">Streblomastix strix</name>
    <dbReference type="NCBI Taxonomy" id="222440"/>
    <lineage>
        <taxon>Eukaryota</taxon>
        <taxon>Metamonada</taxon>
        <taxon>Preaxostyla</taxon>
        <taxon>Oxymonadida</taxon>
        <taxon>Streblomastigidae</taxon>
        <taxon>Streblomastix</taxon>
    </lineage>
</organism>
<reference evidence="2 3" key="1">
    <citation type="submission" date="2019-03" db="EMBL/GenBank/DDBJ databases">
        <title>Single cell metagenomics reveals metabolic interactions within the superorganism composed of flagellate Streblomastix strix and complex community of Bacteroidetes bacteria on its surface.</title>
        <authorList>
            <person name="Treitli S.C."/>
            <person name="Kolisko M."/>
            <person name="Husnik F."/>
            <person name="Keeling P."/>
            <person name="Hampl V."/>
        </authorList>
    </citation>
    <scope>NUCLEOTIDE SEQUENCE [LARGE SCALE GENOMIC DNA]</scope>
    <source>
        <strain evidence="2">ST1C</strain>
    </source>
</reference>
<proteinExistence type="predicted"/>